<feature type="region of interest" description="Disordered" evidence="1">
    <location>
        <begin position="41"/>
        <end position="65"/>
    </location>
</feature>
<feature type="compositionally biased region" description="Low complexity" evidence="1">
    <location>
        <begin position="41"/>
        <end position="53"/>
    </location>
</feature>
<evidence type="ECO:0000313" key="4">
    <source>
        <dbReference type="Proteomes" id="UP001166191"/>
    </source>
</evidence>
<evidence type="ECO:0000256" key="2">
    <source>
        <dbReference type="SAM" id="SignalP"/>
    </source>
</evidence>
<name>A0ABS6ALB9_9RHOB</name>
<dbReference type="Pfam" id="PF03938">
    <property type="entry name" value="OmpH"/>
    <property type="match status" value="1"/>
</dbReference>
<dbReference type="Proteomes" id="UP001166191">
    <property type="component" value="Unassembled WGS sequence"/>
</dbReference>
<feature type="signal peptide" evidence="2">
    <location>
        <begin position="1"/>
        <end position="20"/>
    </location>
</feature>
<keyword evidence="4" id="KW-1185">Reference proteome</keyword>
<keyword evidence="2" id="KW-0732">Signal</keyword>
<protein>
    <submittedName>
        <fullName evidence="3">OmpH family outer membrane protein</fullName>
    </submittedName>
</protein>
<feature type="chain" id="PRO_5046347442" evidence="2">
    <location>
        <begin position="21"/>
        <end position="225"/>
    </location>
</feature>
<gene>
    <name evidence="3" type="ORF">KNW02_12825</name>
</gene>
<evidence type="ECO:0000313" key="3">
    <source>
        <dbReference type="EMBL" id="MBU3031001.1"/>
    </source>
</evidence>
<dbReference type="SMART" id="SM00935">
    <property type="entry name" value="OmpH"/>
    <property type="match status" value="1"/>
</dbReference>
<comment type="caution">
    <text evidence="3">The sequence shown here is derived from an EMBL/GenBank/DDBJ whole genome shotgun (WGS) entry which is preliminary data.</text>
</comment>
<proteinExistence type="predicted"/>
<sequence length="225" mass="24200">MRRILARGVLLVLLAAPVSALSQTTEPPPALPDLEQPVVEPEAGADAAPADGAIPNRTIETGADAPRMAEAPLLTVDQERLFLESAWGRRAQSALEEKGRKIAEENETLAEQLSAEEAKLTEQRATLDPAEFRKLAEAFDSRATTIRRERAQAVQDLNTAADADRTAFYQAALPIMGEMMQERGAVAVLDLRTVFVSLDAIDITSDLVRRLDDRLGDGTTGGGGN</sequence>
<dbReference type="InterPro" id="IPR005632">
    <property type="entry name" value="Chaperone_Skp"/>
</dbReference>
<accession>A0ABS6ALB9</accession>
<dbReference type="RefSeq" id="WP_216033675.1">
    <property type="nucleotide sequence ID" value="NZ_JAHKNG010000022.1"/>
</dbReference>
<evidence type="ECO:0000256" key="1">
    <source>
        <dbReference type="SAM" id="MobiDB-lite"/>
    </source>
</evidence>
<reference evidence="3" key="1">
    <citation type="submission" date="2021-06" db="EMBL/GenBank/DDBJ databases">
        <title>Paracoccus bacterium XHP0099 sp. nov., isolated from the surface waters of the Yellow Sea.</title>
        <authorList>
            <person name="Xue H."/>
            <person name="Zhang D."/>
        </authorList>
    </citation>
    <scope>NUCLEOTIDE SEQUENCE</scope>
    <source>
        <strain evidence="3">XHP0099</strain>
    </source>
</reference>
<dbReference type="EMBL" id="JAHKNG010000022">
    <property type="protein sequence ID" value="MBU3031001.1"/>
    <property type="molecule type" value="Genomic_DNA"/>
</dbReference>
<organism evidence="3 4">
    <name type="scientific">Paracoccus marinaquae</name>
    <dbReference type="NCBI Taxonomy" id="2841926"/>
    <lineage>
        <taxon>Bacteria</taxon>
        <taxon>Pseudomonadati</taxon>
        <taxon>Pseudomonadota</taxon>
        <taxon>Alphaproteobacteria</taxon>
        <taxon>Rhodobacterales</taxon>
        <taxon>Paracoccaceae</taxon>
        <taxon>Paracoccus</taxon>
    </lineage>
</organism>